<dbReference type="Proteomes" id="UP000730618">
    <property type="component" value="Unassembled WGS sequence"/>
</dbReference>
<gene>
    <name evidence="2" type="primary">czcO_2</name>
    <name evidence="2" type="ORF">PAECIP111802_03039</name>
</gene>
<dbReference type="EMBL" id="CAJVCE010000007">
    <property type="protein sequence ID" value="CAG7643531.1"/>
    <property type="molecule type" value="Genomic_DNA"/>
</dbReference>
<keyword evidence="3" id="KW-1185">Reference proteome</keyword>
<evidence type="ECO:0000313" key="3">
    <source>
        <dbReference type="Proteomes" id="UP000730618"/>
    </source>
</evidence>
<organism evidence="2 3">
    <name type="scientific">Paenibacillus allorhizosphaerae</name>
    <dbReference type="NCBI Taxonomy" id="2849866"/>
    <lineage>
        <taxon>Bacteria</taxon>
        <taxon>Bacillati</taxon>
        <taxon>Bacillota</taxon>
        <taxon>Bacilli</taxon>
        <taxon>Bacillales</taxon>
        <taxon>Paenibacillaceae</taxon>
        <taxon>Paenibacillus</taxon>
    </lineage>
</organism>
<dbReference type="EC" id="1.-.-.-" evidence="2"/>
<dbReference type="RefSeq" id="WP_218099349.1">
    <property type="nucleotide sequence ID" value="NZ_CAJVCE010000007.1"/>
</dbReference>
<evidence type="ECO:0000256" key="1">
    <source>
        <dbReference type="ARBA" id="ARBA00023002"/>
    </source>
</evidence>
<comment type="caution">
    <text evidence="2">The sequence shown here is derived from an EMBL/GenBank/DDBJ whole genome shotgun (WGS) entry which is preliminary data.</text>
</comment>
<dbReference type="PANTHER" id="PTHR43539:SF78">
    <property type="entry name" value="FLAVIN-CONTAINING MONOOXYGENASE"/>
    <property type="match status" value="1"/>
</dbReference>
<evidence type="ECO:0000313" key="2">
    <source>
        <dbReference type="EMBL" id="CAG7643531.1"/>
    </source>
</evidence>
<proteinExistence type="predicted"/>
<accession>A0ABN7TKE1</accession>
<dbReference type="Pfam" id="PF13738">
    <property type="entry name" value="Pyr_redox_3"/>
    <property type="match status" value="1"/>
</dbReference>
<dbReference type="InterPro" id="IPR050982">
    <property type="entry name" value="Auxin_biosynth/cation_transpt"/>
</dbReference>
<dbReference type="PANTHER" id="PTHR43539">
    <property type="entry name" value="FLAVIN-BINDING MONOOXYGENASE-LIKE PROTEIN (AFU_ORTHOLOGUE AFUA_4G09220)"/>
    <property type="match status" value="1"/>
</dbReference>
<sequence length="354" mass="39361">MTPVLDAIVIGGGQAGLASGYYLKKNGLKFLILEAGGQATGSWPHYYDSLKLFSPARLSSLPGMRIPGATTYYPLRNEVIQYLKEYAQRFDLPIRTNQKVIAVEKSENGFSIRTAAGDDYQTRTIINATGSFHNPYTPDISRREVFQGEVLHSSAYRNPDRYRGQRVVVVGRGNSAVQIAVELADSSHTSLAVLRPVQLMKPKVFGIDLHFWIRAFGLDTFPFWRFGKKPPSPSTVVDLNDYRERLEAGNPDQRAMFTSFYSDGLVWPDGTKEPVQTVIFATGYRPDLSYLQPIGALEAEGKPLQTAGISLSVPGLYYVGLEGQRSFASATLRGVGPDAKFVVRKLRHYVKYHL</sequence>
<protein>
    <submittedName>
        <fullName evidence="2">Oxidoreductase CzcO</fullName>
        <ecNumber evidence="2">1.-.-.-</ecNumber>
    </submittedName>
</protein>
<name>A0ABN7TKE1_9BACL</name>
<keyword evidence="1 2" id="KW-0560">Oxidoreductase</keyword>
<reference evidence="2 3" key="1">
    <citation type="submission" date="2021-06" db="EMBL/GenBank/DDBJ databases">
        <authorList>
            <person name="Criscuolo A."/>
        </authorList>
    </citation>
    <scope>NUCLEOTIDE SEQUENCE [LARGE SCALE GENOMIC DNA]</scope>
    <source>
        <strain evidence="3">CIP 111802</strain>
    </source>
</reference>
<dbReference type="GO" id="GO:0016491">
    <property type="term" value="F:oxidoreductase activity"/>
    <property type="evidence" value="ECO:0007669"/>
    <property type="project" value="UniProtKB-KW"/>
</dbReference>